<feature type="region of interest" description="Disordered" evidence="1">
    <location>
        <begin position="334"/>
        <end position="362"/>
    </location>
</feature>
<dbReference type="KEGG" id="tve:TRV_06701"/>
<evidence type="ECO:0000313" key="4">
    <source>
        <dbReference type="Proteomes" id="UP000008383"/>
    </source>
</evidence>
<accession>D4DHP5</accession>
<gene>
    <name evidence="3" type="ORF">TRV_06701</name>
</gene>
<feature type="compositionally biased region" description="Basic residues" evidence="1">
    <location>
        <begin position="343"/>
        <end position="358"/>
    </location>
</feature>
<dbReference type="GeneID" id="9577619"/>
<keyword evidence="4" id="KW-1185">Reference proteome</keyword>
<dbReference type="RefSeq" id="XP_003019297.1">
    <property type="nucleotide sequence ID" value="XM_003019251.1"/>
</dbReference>
<feature type="domain" description="Transcription factor TFIIIC triple barrel" evidence="2">
    <location>
        <begin position="26"/>
        <end position="159"/>
    </location>
</feature>
<dbReference type="Gene3D" id="2.60.40.4370">
    <property type="match status" value="1"/>
</dbReference>
<name>D4DHP5_TRIVH</name>
<protein>
    <recommendedName>
        <fullName evidence="2">Transcription factor TFIIIC triple barrel domain-containing protein</fullName>
    </recommendedName>
</protein>
<dbReference type="OrthoDB" id="1877767at2759"/>
<dbReference type="EMBL" id="ACYE01000382">
    <property type="protein sequence ID" value="EFE38652.1"/>
    <property type="molecule type" value="Genomic_DNA"/>
</dbReference>
<evidence type="ECO:0000313" key="3">
    <source>
        <dbReference type="EMBL" id="EFE38652.1"/>
    </source>
</evidence>
<dbReference type="Proteomes" id="UP000008383">
    <property type="component" value="Unassembled WGS sequence"/>
</dbReference>
<evidence type="ECO:0000259" key="2">
    <source>
        <dbReference type="Pfam" id="PF10419"/>
    </source>
</evidence>
<proteinExistence type="predicted"/>
<dbReference type="AlphaFoldDB" id="D4DHP5"/>
<sequence>MERPETIAMDVDGNDSDYEYEYDPFETETAYINLELSSVNGPIRPPRKRSSTSTPIHSPIDPSMTPSLDGDGGQDHNDQEQESQSRIQIMDLHSPNPIISYGNQIFSCSWADMIGTELMFTRSSERQPNSTPPLWRNEEDSSELLCANRVRIVGQKANLISSSGGQSQSVFGEDMGDASRIAMSNQARFLARLAKAKHSRGETDAVRTVFPLKKSQIQEEKIAGWNRVEAAVAEAERLNKLALEGDGDAMRALEQIQLRAHFGTWKKTKGKKKISHRCHGYNIPSQEDMCSGKQRRKKRSKQTTVVWLSIGLKKQIRHRKQYLVEKTVWETPEETSSLDRDIKKRRKRKKKKKKKRSWKPIYENNSVLSRPECKLRL</sequence>
<dbReference type="InterPro" id="IPR019481">
    <property type="entry name" value="TFIIIC_triple_barrel"/>
</dbReference>
<organism evidence="3 4">
    <name type="scientific">Trichophyton verrucosum (strain HKI 0517)</name>
    <dbReference type="NCBI Taxonomy" id="663202"/>
    <lineage>
        <taxon>Eukaryota</taxon>
        <taxon>Fungi</taxon>
        <taxon>Dikarya</taxon>
        <taxon>Ascomycota</taxon>
        <taxon>Pezizomycotina</taxon>
        <taxon>Eurotiomycetes</taxon>
        <taxon>Eurotiomycetidae</taxon>
        <taxon>Onygenales</taxon>
        <taxon>Arthrodermataceae</taxon>
        <taxon>Trichophyton</taxon>
    </lineage>
</organism>
<dbReference type="Pfam" id="PF10419">
    <property type="entry name" value="TFIIIC_sub6"/>
    <property type="match status" value="1"/>
</dbReference>
<comment type="caution">
    <text evidence="3">The sequence shown here is derived from an EMBL/GenBank/DDBJ whole genome shotgun (WGS) entry which is preliminary data.</text>
</comment>
<dbReference type="HOGENOM" id="CLU_062298_0_0_1"/>
<evidence type="ECO:0000256" key="1">
    <source>
        <dbReference type="SAM" id="MobiDB-lite"/>
    </source>
</evidence>
<reference evidence="4" key="1">
    <citation type="journal article" date="2011" name="Genome Biol.">
        <title>Comparative and functional genomics provide insights into the pathogenicity of dermatophytic fungi.</title>
        <authorList>
            <person name="Burmester A."/>
            <person name="Shelest E."/>
            <person name="Gloeckner G."/>
            <person name="Heddergott C."/>
            <person name="Schindler S."/>
            <person name="Staib P."/>
            <person name="Heidel A."/>
            <person name="Felder M."/>
            <person name="Petzold A."/>
            <person name="Szafranski K."/>
            <person name="Feuermann M."/>
            <person name="Pedruzzi I."/>
            <person name="Priebe S."/>
            <person name="Groth M."/>
            <person name="Winkler R."/>
            <person name="Li W."/>
            <person name="Kniemeyer O."/>
            <person name="Schroeckh V."/>
            <person name="Hertweck C."/>
            <person name="Hube B."/>
            <person name="White T.C."/>
            <person name="Platzer M."/>
            <person name="Guthke R."/>
            <person name="Heitman J."/>
            <person name="Woestemeyer J."/>
            <person name="Zipfel P.F."/>
            <person name="Monod M."/>
            <person name="Brakhage A.A."/>
        </authorList>
    </citation>
    <scope>NUCLEOTIDE SEQUENCE [LARGE SCALE GENOMIC DNA]</scope>
    <source>
        <strain evidence="4">HKI 0517</strain>
    </source>
</reference>
<feature type="region of interest" description="Disordered" evidence="1">
    <location>
        <begin position="37"/>
        <end position="84"/>
    </location>
</feature>